<keyword evidence="7 10" id="KW-0812">Transmembrane</keyword>
<reference evidence="13 14" key="1">
    <citation type="submission" date="2016-11" db="EMBL/GenBank/DDBJ databases">
        <authorList>
            <person name="Jaros S."/>
            <person name="Januszkiewicz K."/>
            <person name="Wedrychowicz H."/>
        </authorList>
    </citation>
    <scope>NUCLEOTIDE SEQUENCE [LARGE SCALE GENOMIC DNA]</scope>
    <source>
        <strain evidence="13 14">DSM 22153</strain>
    </source>
</reference>
<gene>
    <name evidence="13" type="ORF">SAMN05444272_3317</name>
</gene>
<evidence type="ECO:0000256" key="9">
    <source>
        <dbReference type="ARBA" id="ARBA00023136"/>
    </source>
</evidence>
<evidence type="ECO:0000256" key="11">
    <source>
        <dbReference type="RuleBase" id="RU365097"/>
    </source>
</evidence>
<keyword evidence="5" id="KW-1003">Cell membrane</keyword>
<keyword evidence="14" id="KW-1185">Reference proteome</keyword>
<dbReference type="PANTHER" id="PTHR30183:SF3">
    <property type="entry name" value="MOLYBDENUM TRANSPORT SYSTEM PERMEASE PROTEIN MODB"/>
    <property type="match status" value="1"/>
</dbReference>
<comment type="subcellular location">
    <subcellularLocation>
        <location evidence="11">Cell inner membrane</location>
        <topology evidence="11">Multi-pass membrane protein</topology>
    </subcellularLocation>
    <subcellularLocation>
        <location evidence="2 10">Cell membrane</location>
        <topology evidence="2 10">Multi-pass membrane protein</topology>
    </subcellularLocation>
</comment>
<organism evidence="13 14">
    <name type="scientific">Roseibium suaedae</name>
    <dbReference type="NCBI Taxonomy" id="735517"/>
    <lineage>
        <taxon>Bacteria</taxon>
        <taxon>Pseudomonadati</taxon>
        <taxon>Pseudomonadota</taxon>
        <taxon>Alphaproteobacteria</taxon>
        <taxon>Hyphomicrobiales</taxon>
        <taxon>Stappiaceae</taxon>
        <taxon>Roseibium</taxon>
    </lineage>
</organism>
<evidence type="ECO:0000313" key="13">
    <source>
        <dbReference type="EMBL" id="SHM87474.1"/>
    </source>
</evidence>
<dbReference type="Pfam" id="PF00528">
    <property type="entry name" value="BPD_transp_1"/>
    <property type="match status" value="1"/>
</dbReference>
<dbReference type="GO" id="GO:0015098">
    <property type="term" value="F:molybdate ion transmembrane transporter activity"/>
    <property type="evidence" value="ECO:0007669"/>
    <property type="project" value="UniProtKB-UniRule"/>
</dbReference>
<dbReference type="PANTHER" id="PTHR30183">
    <property type="entry name" value="MOLYBDENUM TRANSPORT SYSTEM PERMEASE PROTEIN MODB"/>
    <property type="match status" value="1"/>
</dbReference>
<comment type="function">
    <text evidence="1 11">Part of the binding-protein-dependent transport system for molybdenum; probably responsible for the translocation of the substrate across the membrane.</text>
</comment>
<feature type="transmembrane region" description="Helical" evidence="10">
    <location>
        <begin position="137"/>
        <end position="161"/>
    </location>
</feature>
<evidence type="ECO:0000313" key="14">
    <source>
        <dbReference type="Proteomes" id="UP000186002"/>
    </source>
</evidence>
<feature type="transmembrane region" description="Helical" evidence="10">
    <location>
        <begin position="200"/>
        <end position="219"/>
    </location>
</feature>
<evidence type="ECO:0000256" key="6">
    <source>
        <dbReference type="ARBA" id="ARBA00022505"/>
    </source>
</evidence>
<dbReference type="SUPFAM" id="SSF161098">
    <property type="entry name" value="MetI-like"/>
    <property type="match status" value="1"/>
</dbReference>
<evidence type="ECO:0000256" key="8">
    <source>
        <dbReference type="ARBA" id="ARBA00022989"/>
    </source>
</evidence>
<dbReference type="OrthoDB" id="9774448at2"/>
<dbReference type="InterPro" id="IPR000515">
    <property type="entry name" value="MetI-like"/>
</dbReference>
<proteinExistence type="inferred from homology"/>
<dbReference type="AlphaFoldDB" id="A0A1M7M9T3"/>
<comment type="similarity">
    <text evidence="3 11">Belongs to the binding-protein-dependent transport system permease family. CysTW subfamily.</text>
</comment>
<keyword evidence="9 10" id="KW-0472">Membrane</keyword>
<sequence>MAFFELHPQEWEALSLSLKVAATALAVSLPLAVLTGYGLARWRFPGHGLLNALIHMPLVMPPVVTGFVLLLVFGPAGPAGQFLSKTFGLSFAFNWMGAALAAGVMAFPLLVRPIRLAFEAIDPKLEEAATSLGAPRLITFAVVTFPLALPGVLGGAVLAFAKAMGEFGATITFVSNIPGETRTLALALYTATQTPSGDVMAFRLTIISAAVALGALLLSELLARHLRRRIGAADD</sequence>
<feature type="domain" description="ABC transmembrane type-1" evidence="12">
    <location>
        <begin position="14"/>
        <end position="217"/>
    </location>
</feature>
<evidence type="ECO:0000256" key="4">
    <source>
        <dbReference type="ARBA" id="ARBA00022448"/>
    </source>
</evidence>
<feature type="transmembrane region" description="Helical" evidence="10">
    <location>
        <begin position="20"/>
        <end position="40"/>
    </location>
</feature>
<dbReference type="STRING" id="735517.SAMN05444272_3317"/>
<dbReference type="NCBIfam" id="NF006939">
    <property type="entry name" value="PRK09421.1"/>
    <property type="match status" value="1"/>
</dbReference>
<evidence type="ECO:0000256" key="10">
    <source>
        <dbReference type="RuleBase" id="RU363032"/>
    </source>
</evidence>
<dbReference type="CDD" id="cd06261">
    <property type="entry name" value="TM_PBP2"/>
    <property type="match status" value="1"/>
</dbReference>
<dbReference type="InterPro" id="IPR011867">
    <property type="entry name" value="ModB_ABC"/>
</dbReference>
<evidence type="ECO:0000256" key="5">
    <source>
        <dbReference type="ARBA" id="ARBA00022475"/>
    </source>
</evidence>
<feature type="transmembrane region" description="Helical" evidence="10">
    <location>
        <begin position="93"/>
        <end position="111"/>
    </location>
</feature>
<evidence type="ECO:0000256" key="3">
    <source>
        <dbReference type="ARBA" id="ARBA00007069"/>
    </source>
</evidence>
<feature type="transmembrane region" description="Helical" evidence="10">
    <location>
        <begin position="52"/>
        <end position="73"/>
    </location>
</feature>
<dbReference type="EMBL" id="FRBW01000004">
    <property type="protein sequence ID" value="SHM87474.1"/>
    <property type="molecule type" value="Genomic_DNA"/>
</dbReference>
<protein>
    <recommendedName>
        <fullName evidence="11">Molybdenum transport system permease</fullName>
    </recommendedName>
</protein>
<dbReference type="InterPro" id="IPR035906">
    <property type="entry name" value="MetI-like_sf"/>
</dbReference>
<evidence type="ECO:0000256" key="2">
    <source>
        <dbReference type="ARBA" id="ARBA00004651"/>
    </source>
</evidence>
<keyword evidence="6 11" id="KW-0500">Molybdenum</keyword>
<evidence type="ECO:0000256" key="7">
    <source>
        <dbReference type="ARBA" id="ARBA00022692"/>
    </source>
</evidence>
<dbReference type="NCBIfam" id="TIGR02141">
    <property type="entry name" value="modB_ABC"/>
    <property type="match status" value="1"/>
</dbReference>
<name>A0A1M7M9T3_9HYPH</name>
<keyword evidence="11" id="KW-0997">Cell inner membrane</keyword>
<keyword evidence="4 10" id="KW-0813">Transport</keyword>
<dbReference type="GO" id="GO:0005886">
    <property type="term" value="C:plasma membrane"/>
    <property type="evidence" value="ECO:0007669"/>
    <property type="project" value="UniProtKB-SubCell"/>
</dbReference>
<evidence type="ECO:0000256" key="1">
    <source>
        <dbReference type="ARBA" id="ARBA00002949"/>
    </source>
</evidence>
<accession>A0A1M7M9T3</accession>
<dbReference type="Proteomes" id="UP000186002">
    <property type="component" value="Unassembled WGS sequence"/>
</dbReference>
<keyword evidence="8 10" id="KW-1133">Transmembrane helix</keyword>
<dbReference type="Gene3D" id="1.10.3720.10">
    <property type="entry name" value="MetI-like"/>
    <property type="match status" value="1"/>
</dbReference>
<dbReference type="PROSITE" id="PS50928">
    <property type="entry name" value="ABC_TM1"/>
    <property type="match status" value="1"/>
</dbReference>
<evidence type="ECO:0000259" key="12">
    <source>
        <dbReference type="PROSITE" id="PS50928"/>
    </source>
</evidence>